<sequence>MPTWNEVQKELQKYQVEAQQSLDLVRRRYLKELYEHTQRNIIAYYSGFLSKPNIQQSEITDEDKNGFMMAVHSLDRSKGLDLILHTPGGDLAATESIVDYLHRMFGSNIRAIVPQIAMSAGTMIACSCREIVMAKHSSLGPIDPHLRGIPAVGVIGEFAKACEEVKKDPAKIPIWQCIIGQYRPTFLSQCQNAIEWSKDFVGAQLEKIMFHGESDAKERAKKVVRKLTSYSDNKNHSRHIHIDECGDVIGLRVSALEEDAHLQDLILTVHHCYMHAFQNALAYKMIENHLGLALVKNATPKNTKWPV</sequence>
<name>A0A7C0WVJ4_9BACT</name>
<dbReference type="AlphaFoldDB" id="A0A7C0WVJ4"/>
<accession>A0A7C0WVJ4</accession>
<dbReference type="GO" id="GO:0016020">
    <property type="term" value="C:membrane"/>
    <property type="evidence" value="ECO:0007669"/>
    <property type="project" value="InterPro"/>
</dbReference>
<dbReference type="Pfam" id="PF01972">
    <property type="entry name" value="SDH_protease"/>
    <property type="match status" value="1"/>
</dbReference>
<dbReference type="Proteomes" id="UP000886355">
    <property type="component" value="Unassembled WGS sequence"/>
</dbReference>
<gene>
    <name evidence="1" type="ORF">ENG14_06700</name>
</gene>
<dbReference type="Gene3D" id="3.90.226.10">
    <property type="entry name" value="2-enoyl-CoA Hydratase, Chain A, domain 1"/>
    <property type="match status" value="1"/>
</dbReference>
<dbReference type="PANTHER" id="PTHR35984">
    <property type="entry name" value="PERIPLASMIC SERINE PROTEASE"/>
    <property type="match status" value="1"/>
</dbReference>
<proteinExistence type="predicted"/>
<protein>
    <submittedName>
        <fullName evidence="1">S49 family peptidase</fullName>
    </submittedName>
</protein>
<comment type="caution">
    <text evidence="1">The sequence shown here is derived from an EMBL/GenBank/DDBJ whole genome shotgun (WGS) entry which is preliminary data.</text>
</comment>
<dbReference type="SUPFAM" id="SSF52096">
    <property type="entry name" value="ClpP/crotonase"/>
    <property type="match status" value="1"/>
</dbReference>
<reference evidence="1" key="1">
    <citation type="journal article" date="2020" name="mSystems">
        <title>Genome- and Community-Level Interaction Insights into Carbon Utilization and Element Cycling Functions of Hydrothermarchaeota in Hydrothermal Sediment.</title>
        <authorList>
            <person name="Zhou Z."/>
            <person name="Liu Y."/>
            <person name="Xu W."/>
            <person name="Pan J."/>
            <person name="Luo Z.H."/>
            <person name="Li M."/>
        </authorList>
    </citation>
    <scope>NUCLEOTIDE SEQUENCE [LARGE SCALE GENOMIC DNA]</scope>
    <source>
        <strain evidence="1">HyVt-19</strain>
    </source>
</reference>
<dbReference type="EMBL" id="DQZW01000318">
    <property type="protein sequence ID" value="HDL90575.1"/>
    <property type="molecule type" value="Genomic_DNA"/>
</dbReference>
<dbReference type="InterPro" id="IPR029045">
    <property type="entry name" value="ClpP/crotonase-like_dom_sf"/>
</dbReference>
<organism evidence="1">
    <name type="scientific">Thermodesulforhabdus norvegica</name>
    <dbReference type="NCBI Taxonomy" id="39841"/>
    <lineage>
        <taxon>Bacteria</taxon>
        <taxon>Pseudomonadati</taxon>
        <taxon>Thermodesulfobacteriota</taxon>
        <taxon>Syntrophobacteria</taxon>
        <taxon>Syntrophobacterales</taxon>
        <taxon>Thermodesulforhabdaceae</taxon>
        <taxon>Thermodesulforhabdus</taxon>
    </lineage>
</organism>
<dbReference type="InterPro" id="IPR002825">
    <property type="entry name" value="Pept_S49_ser-pept_pro"/>
</dbReference>
<dbReference type="PANTHER" id="PTHR35984:SF1">
    <property type="entry name" value="PERIPLASMIC SERINE PROTEASE"/>
    <property type="match status" value="1"/>
</dbReference>
<evidence type="ECO:0000313" key="1">
    <source>
        <dbReference type="EMBL" id="HDL90575.1"/>
    </source>
</evidence>